<dbReference type="SUPFAM" id="SSF54427">
    <property type="entry name" value="NTF2-like"/>
    <property type="match status" value="1"/>
</dbReference>
<evidence type="ECO:0000259" key="1">
    <source>
        <dbReference type="Pfam" id="PF12680"/>
    </source>
</evidence>
<dbReference type="AlphaFoldDB" id="A0A0W0YZV3"/>
<dbReference type="Gene3D" id="3.10.450.50">
    <property type="match status" value="1"/>
</dbReference>
<dbReference type="InterPro" id="IPR032710">
    <property type="entry name" value="NTF2-like_dom_sf"/>
</dbReference>
<keyword evidence="3" id="KW-1185">Reference proteome</keyword>
<proteinExistence type="predicted"/>
<dbReference type="PATRIC" id="fig|1122169.6.peg.1258"/>
<protein>
    <submittedName>
        <fullName evidence="2">SnoaL-like domain protein</fullName>
    </submittedName>
</protein>
<dbReference type="eggNOG" id="COG4922">
    <property type="taxonomic scope" value="Bacteria"/>
</dbReference>
<feature type="domain" description="SnoaL-like" evidence="1">
    <location>
        <begin position="11"/>
        <end position="107"/>
    </location>
</feature>
<accession>A0A0W0YZV3</accession>
<dbReference type="STRING" id="1122169.Lsha_1091"/>
<dbReference type="OrthoDB" id="9812089at2"/>
<organism evidence="2 3">
    <name type="scientific">Legionella shakespearei DSM 23087</name>
    <dbReference type="NCBI Taxonomy" id="1122169"/>
    <lineage>
        <taxon>Bacteria</taxon>
        <taxon>Pseudomonadati</taxon>
        <taxon>Pseudomonadota</taxon>
        <taxon>Gammaproteobacteria</taxon>
        <taxon>Legionellales</taxon>
        <taxon>Legionellaceae</taxon>
        <taxon>Legionella</taxon>
    </lineage>
</organism>
<comment type="caution">
    <text evidence="2">The sequence shown here is derived from an EMBL/GenBank/DDBJ whole genome shotgun (WGS) entry which is preliminary data.</text>
</comment>
<dbReference type="Pfam" id="PF12680">
    <property type="entry name" value="SnoaL_2"/>
    <property type="match status" value="1"/>
</dbReference>
<reference evidence="2 3" key="1">
    <citation type="submission" date="2015-11" db="EMBL/GenBank/DDBJ databases">
        <title>Genomic analysis of 38 Legionella species identifies large and diverse effector repertoires.</title>
        <authorList>
            <person name="Burstein D."/>
            <person name="Amaro F."/>
            <person name="Zusman T."/>
            <person name="Lifshitz Z."/>
            <person name="Cohen O."/>
            <person name="Gilbert J.A."/>
            <person name="Pupko T."/>
            <person name="Shuman H.A."/>
            <person name="Segal G."/>
        </authorList>
    </citation>
    <scope>NUCLEOTIDE SEQUENCE [LARGE SCALE GENOMIC DNA]</scope>
    <source>
        <strain evidence="2 3">ATCC 49655</strain>
    </source>
</reference>
<gene>
    <name evidence="2" type="ORF">Lsha_1091</name>
</gene>
<evidence type="ECO:0000313" key="2">
    <source>
        <dbReference type="EMBL" id="KTD62391.1"/>
    </source>
</evidence>
<dbReference type="InterPro" id="IPR037401">
    <property type="entry name" value="SnoaL-like"/>
</dbReference>
<dbReference type="EMBL" id="LNYW01000033">
    <property type="protein sequence ID" value="KTD62391.1"/>
    <property type="molecule type" value="Genomic_DNA"/>
</dbReference>
<dbReference type="Proteomes" id="UP000054600">
    <property type="component" value="Unassembled WGS sequence"/>
</dbReference>
<dbReference type="RefSeq" id="WP_018577960.1">
    <property type="nucleotide sequence ID" value="NZ_KB892415.1"/>
</dbReference>
<name>A0A0W0YZV3_9GAMM</name>
<sequence>MLEKNKEIVMNFFELTFNQHQPREAAIRYLHESYIQHNPNAPDGREAFYTLFEKYFQDYPLSHVEIRRIIADENMVVLHVLAKKYPDDCGEIVAEFFRIEDQKIIEHWDVISALPEHSMNSNGVI</sequence>
<evidence type="ECO:0000313" key="3">
    <source>
        <dbReference type="Proteomes" id="UP000054600"/>
    </source>
</evidence>